<accession>A0A017HPG9</accession>
<protein>
    <recommendedName>
        <fullName evidence="4">Peptidase inhibitor I78 family protein</fullName>
    </recommendedName>
</protein>
<dbReference type="OrthoDB" id="8724542at2"/>
<feature type="region of interest" description="Disordered" evidence="1">
    <location>
        <begin position="22"/>
        <end position="49"/>
    </location>
</feature>
<sequence length="112" mass="11562">MTLSLRAFPVLAALALAGCEAPGGGTTPPAEAPPALGGDMPPPVLPSPADDTCGASRLTSYIGQDASVLDAARFANPIRVIRPGDAVTMDFNAQRLNFELDELGEVERIRCG</sequence>
<evidence type="ECO:0008006" key="4">
    <source>
        <dbReference type="Google" id="ProtNLM"/>
    </source>
</evidence>
<dbReference type="HOGENOM" id="CLU_123717_0_1_5"/>
<feature type="compositionally biased region" description="Low complexity" evidence="1">
    <location>
        <begin position="27"/>
        <end position="38"/>
    </location>
</feature>
<dbReference type="PANTHER" id="PTHR39600:SF1">
    <property type="entry name" value="PEPTIDASE INHIBITOR I78 FAMILY PROTEIN"/>
    <property type="match status" value="1"/>
</dbReference>
<dbReference type="Pfam" id="PF11720">
    <property type="entry name" value="Inhibitor_I78"/>
    <property type="match status" value="1"/>
</dbReference>
<proteinExistence type="predicted"/>
<comment type="caution">
    <text evidence="2">The sequence shown here is derived from an EMBL/GenBank/DDBJ whole genome shotgun (WGS) entry which is preliminary data.</text>
</comment>
<evidence type="ECO:0000313" key="2">
    <source>
        <dbReference type="EMBL" id="EYD75659.1"/>
    </source>
</evidence>
<dbReference type="PANTHER" id="PTHR39600">
    <property type="entry name" value="PEPTIDASE INHIBITOR I78 FAMILY PROTEIN"/>
    <property type="match status" value="1"/>
</dbReference>
<evidence type="ECO:0000313" key="3">
    <source>
        <dbReference type="Proteomes" id="UP000019666"/>
    </source>
</evidence>
<reference evidence="2 3" key="1">
    <citation type="submission" date="2013-02" db="EMBL/GenBank/DDBJ databases">
        <authorList>
            <person name="Fiebig A."/>
            <person name="Goeker M."/>
            <person name="Klenk H.-P.P."/>
        </authorList>
    </citation>
    <scope>NUCLEOTIDE SEQUENCE [LARGE SCALE GENOMIC DNA]</scope>
    <source>
        <strain evidence="2 3">DSM 19309</strain>
    </source>
</reference>
<dbReference type="Proteomes" id="UP000019666">
    <property type="component" value="Unassembled WGS sequence"/>
</dbReference>
<dbReference type="RefSeq" id="WP_037279251.1">
    <property type="nucleotide sequence ID" value="NZ_KK088560.1"/>
</dbReference>
<dbReference type="PROSITE" id="PS51257">
    <property type="entry name" value="PROKAR_LIPOPROTEIN"/>
    <property type="match status" value="1"/>
</dbReference>
<name>A0A017HPG9_9RHOB</name>
<evidence type="ECO:0000256" key="1">
    <source>
        <dbReference type="SAM" id="MobiDB-lite"/>
    </source>
</evidence>
<dbReference type="AlphaFoldDB" id="A0A017HPG9"/>
<dbReference type="EMBL" id="AOSK01000068">
    <property type="protein sequence ID" value="EYD75659.1"/>
    <property type="molecule type" value="Genomic_DNA"/>
</dbReference>
<keyword evidence="3" id="KW-1185">Reference proteome</keyword>
<gene>
    <name evidence="2" type="ORF">Rumeso_02746</name>
</gene>
<dbReference type="InterPro" id="IPR021719">
    <property type="entry name" value="Prot_inh_I78"/>
</dbReference>
<dbReference type="STRING" id="442562.Rumeso_02746"/>
<dbReference type="Gene3D" id="3.30.10.10">
    <property type="entry name" value="Trypsin Inhibitor V, subunit A"/>
    <property type="match status" value="1"/>
</dbReference>
<organism evidence="2 3">
    <name type="scientific">Rubellimicrobium mesophilum DSM 19309</name>
    <dbReference type="NCBI Taxonomy" id="442562"/>
    <lineage>
        <taxon>Bacteria</taxon>
        <taxon>Pseudomonadati</taxon>
        <taxon>Pseudomonadota</taxon>
        <taxon>Alphaproteobacteria</taxon>
        <taxon>Rhodobacterales</taxon>
        <taxon>Roseobacteraceae</taxon>
        <taxon>Rubellimicrobium</taxon>
    </lineage>
</organism>